<keyword evidence="3" id="KW-0645">Protease</keyword>
<name>A0A8H5FW97_9AGAR</name>
<dbReference type="InterPro" id="IPR001969">
    <property type="entry name" value="Aspartic_peptidase_AS"/>
</dbReference>
<dbReference type="PROSITE" id="PS00141">
    <property type="entry name" value="ASP_PROTEASE"/>
    <property type="match status" value="1"/>
</dbReference>
<accession>A0A8H5FW97</accession>
<dbReference type="Proteomes" id="UP000518752">
    <property type="component" value="Unassembled WGS sequence"/>
</dbReference>
<evidence type="ECO:0000256" key="2">
    <source>
        <dbReference type="ARBA" id="ARBA00022750"/>
    </source>
</evidence>
<gene>
    <name evidence="6" type="ORF">D9757_013240</name>
</gene>
<dbReference type="SUPFAM" id="SSF50630">
    <property type="entry name" value="Acid proteases"/>
    <property type="match status" value="1"/>
</dbReference>
<feature type="chain" id="PRO_5034922287" description="Peptidase A1 domain-containing protein" evidence="4">
    <location>
        <begin position="21"/>
        <end position="351"/>
    </location>
</feature>
<keyword evidence="2 3" id="KW-0064">Aspartyl protease</keyword>
<dbReference type="AlphaFoldDB" id="A0A8H5FW97"/>
<evidence type="ECO:0000313" key="7">
    <source>
        <dbReference type="Proteomes" id="UP000518752"/>
    </source>
</evidence>
<keyword evidence="7" id="KW-1185">Reference proteome</keyword>
<comment type="caution">
    <text evidence="6">The sequence shown here is derived from an EMBL/GenBank/DDBJ whole genome shotgun (WGS) entry which is preliminary data.</text>
</comment>
<keyword evidence="3" id="KW-0378">Hydrolase</keyword>
<keyword evidence="4" id="KW-0732">Signal</keyword>
<feature type="signal peptide" evidence="4">
    <location>
        <begin position="1"/>
        <end position="20"/>
    </location>
</feature>
<evidence type="ECO:0000256" key="4">
    <source>
        <dbReference type="SAM" id="SignalP"/>
    </source>
</evidence>
<dbReference type="InterPro" id="IPR033121">
    <property type="entry name" value="PEPTIDASE_A1"/>
</dbReference>
<protein>
    <recommendedName>
        <fullName evidence="5">Peptidase A1 domain-containing protein</fullName>
    </recommendedName>
</protein>
<dbReference type="GO" id="GO:0004190">
    <property type="term" value="F:aspartic-type endopeptidase activity"/>
    <property type="evidence" value="ECO:0007669"/>
    <property type="project" value="UniProtKB-KW"/>
</dbReference>
<organism evidence="6 7">
    <name type="scientific">Collybiopsis confluens</name>
    <dbReference type="NCBI Taxonomy" id="2823264"/>
    <lineage>
        <taxon>Eukaryota</taxon>
        <taxon>Fungi</taxon>
        <taxon>Dikarya</taxon>
        <taxon>Basidiomycota</taxon>
        <taxon>Agaricomycotina</taxon>
        <taxon>Agaricomycetes</taxon>
        <taxon>Agaricomycetidae</taxon>
        <taxon>Agaricales</taxon>
        <taxon>Marasmiineae</taxon>
        <taxon>Omphalotaceae</taxon>
        <taxon>Collybiopsis</taxon>
    </lineage>
</organism>
<dbReference type="PANTHER" id="PTHR47966">
    <property type="entry name" value="BETA-SITE APP-CLEAVING ENZYME, ISOFORM A-RELATED"/>
    <property type="match status" value="1"/>
</dbReference>
<sequence length="351" mass="36649">MFSSTSLLTVVTLVLGFASGTVIVVDRSPILSLPLKRINNFTSGHDILAHDLARINKFNNRAKAHGSDKPAKRQAEPVINEVVSYIASVGVGANDKQSTDTGELVEVSYGSGDFVGLEFIDRVTLTPSLVIQQQSIGIAIESDGFEGVDGILGIGPVALTEGTVDGSVTVPTVTDNLFALGSITENLVSISFEPTTTEEITNGELFFGGTDSSKFTGNITFVPKVGDFWGISQSVSYGGTTIIDNLSGIVDTGTTLLLMTTASFDAYIAATGGVLNENVGLFSITAAQFAALKPLEFNIGGTTFSLTANAQIFPRSLNVDIGGTANDIFLIAGDLGPPGTTPFDFVNGYVN</sequence>
<feature type="domain" description="Peptidase A1" evidence="5">
    <location>
        <begin position="1"/>
        <end position="351"/>
    </location>
</feature>
<dbReference type="EMBL" id="JAACJN010000283">
    <property type="protein sequence ID" value="KAF5351491.1"/>
    <property type="molecule type" value="Genomic_DNA"/>
</dbReference>
<comment type="similarity">
    <text evidence="1 3">Belongs to the peptidase A1 family.</text>
</comment>
<dbReference type="InterPro" id="IPR021109">
    <property type="entry name" value="Peptidase_aspartic_dom_sf"/>
</dbReference>
<dbReference type="InterPro" id="IPR034164">
    <property type="entry name" value="Pepsin-like_dom"/>
</dbReference>
<dbReference type="Pfam" id="PF00026">
    <property type="entry name" value="Asp"/>
    <property type="match status" value="1"/>
</dbReference>
<reference evidence="6 7" key="1">
    <citation type="journal article" date="2020" name="ISME J.">
        <title>Uncovering the hidden diversity of litter-decomposition mechanisms in mushroom-forming fungi.</title>
        <authorList>
            <person name="Floudas D."/>
            <person name="Bentzer J."/>
            <person name="Ahren D."/>
            <person name="Johansson T."/>
            <person name="Persson P."/>
            <person name="Tunlid A."/>
        </authorList>
    </citation>
    <scope>NUCLEOTIDE SEQUENCE [LARGE SCALE GENOMIC DNA]</scope>
    <source>
        <strain evidence="6 7">CBS 406.79</strain>
    </source>
</reference>
<dbReference type="InterPro" id="IPR001461">
    <property type="entry name" value="Aspartic_peptidase_A1"/>
</dbReference>
<evidence type="ECO:0000313" key="6">
    <source>
        <dbReference type="EMBL" id="KAF5351491.1"/>
    </source>
</evidence>
<evidence type="ECO:0000256" key="3">
    <source>
        <dbReference type="RuleBase" id="RU000454"/>
    </source>
</evidence>
<dbReference type="OrthoDB" id="660550at2759"/>
<dbReference type="GO" id="GO:0006508">
    <property type="term" value="P:proteolysis"/>
    <property type="evidence" value="ECO:0007669"/>
    <property type="project" value="UniProtKB-KW"/>
</dbReference>
<dbReference type="PANTHER" id="PTHR47966:SF51">
    <property type="entry name" value="BETA-SITE APP-CLEAVING ENZYME, ISOFORM A-RELATED"/>
    <property type="match status" value="1"/>
</dbReference>
<dbReference type="Gene3D" id="2.40.70.10">
    <property type="entry name" value="Acid Proteases"/>
    <property type="match status" value="2"/>
</dbReference>
<dbReference type="PROSITE" id="PS51767">
    <property type="entry name" value="PEPTIDASE_A1"/>
    <property type="match status" value="1"/>
</dbReference>
<evidence type="ECO:0000256" key="1">
    <source>
        <dbReference type="ARBA" id="ARBA00007447"/>
    </source>
</evidence>
<dbReference type="CDD" id="cd05471">
    <property type="entry name" value="pepsin_like"/>
    <property type="match status" value="1"/>
</dbReference>
<dbReference type="PRINTS" id="PR00792">
    <property type="entry name" value="PEPSIN"/>
</dbReference>
<evidence type="ECO:0000259" key="5">
    <source>
        <dbReference type="PROSITE" id="PS51767"/>
    </source>
</evidence>
<proteinExistence type="inferred from homology"/>